<dbReference type="GO" id="GO:0015658">
    <property type="term" value="F:branched-chain amino acid transmembrane transporter activity"/>
    <property type="evidence" value="ECO:0007669"/>
    <property type="project" value="InterPro"/>
</dbReference>
<dbReference type="OrthoDB" id="9789927at2"/>
<keyword evidence="2" id="KW-1003">Cell membrane</keyword>
<dbReference type="Pfam" id="PF02653">
    <property type="entry name" value="BPD_transp_2"/>
    <property type="match status" value="1"/>
</dbReference>
<comment type="caution">
    <text evidence="7">The sequence shown here is derived from an EMBL/GenBank/DDBJ whole genome shotgun (WGS) entry which is preliminary data.</text>
</comment>
<evidence type="ECO:0000256" key="5">
    <source>
        <dbReference type="ARBA" id="ARBA00023136"/>
    </source>
</evidence>
<dbReference type="PANTHER" id="PTHR30482:SF10">
    <property type="entry name" value="HIGH-AFFINITY BRANCHED-CHAIN AMINO ACID TRANSPORT PROTEIN BRAE"/>
    <property type="match status" value="1"/>
</dbReference>
<dbReference type="InterPro" id="IPR001851">
    <property type="entry name" value="ABC_transp_permease"/>
</dbReference>
<proteinExistence type="predicted"/>
<dbReference type="PANTHER" id="PTHR30482">
    <property type="entry name" value="HIGH-AFFINITY BRANCHED-CHAIN AMINO ACID TRANSPORT SYSTEM PERMEASE"/>
    <property type="match status" value="1"/>
</dbReference>
<keyword evidence="8" id="KW-1185">Reference proteome</keyword>
<evidence type="ECO:0000256" key="1">
    <source>
        <dbReference type="ARBA" id="ARBA00004651"/>
    </source>
</evidence>
<evidence type="ECO:0000256" key="3">
    <source>
        <dbReference type="ARBA" id="ARBA00022692"/>
    </source>
</evidence>
<keyword evidence="4 6" id="KW-1133">Transmembrane helix</keyword>
<protein>
    <submittedName>
        <fullName evidence="7">Branched-chain amino acid ABC transporter permease</fullName>
    </submittedName>
</protein>
<evidence type="ECO:0000256" key="2">
    <source>
        <dbReference type="ARBA" id="ARBA00022475"/>
    </source>
</evidence>
<sequence>MRTSTLLKLIIAGVFFVLAAVFPLIFPDPTLETIGFVTLTSAAAATGWNLFSGYSGYLALGGGTYFGFGAYTMALLCQYWHMKGGYDPFWLVPLGGLVAAIVAIPIGWISLHARKATFIVITIATLFIFQLLAYNLTAITGGSFGINLPGAPWRFDFYSVPFYYMGFALLIASLLVSWWIRTSKYGLGLLAIREDEDRALGLGVKTGIYKLSAFVISAFFAGAIGALNIYFDGLIGPPAAFTPVFGTAPALMAFIGGVGTLSGPVLGALILEPLHQVLLQNFSATGIDIILYGVLLLLVLLYLPEGIIPGVSRLWTQWRKAGKAQRPTTLPESRLVESTTAGRE</sequence>
<dbReference type="Proteomes" id="UP000287352">
    <property type="component" value="Unassembled WGS sequence"/>
</dbReference>
<reference evidence="8" key="1">
    <citation type="submission" date="2018-12" db="EMBL/GenBank/DDBJ databases">
        <title>Tengunoibacter tsumagoiensis gen. nov., sp. nov., Dictyobacter kobayashii sp. nov., D. alpinus sp. nov., and D. joshuensis sp. nov. and description of Dictyobacteraceae fam. nov. within the order Ktedonobacterales isolated from Tengu-no-mugimeshi.</title>
        <authorList>
            <person name="Wang C.M."/>
            <person name="Zheng Y."/>
            <person name="Sakai Y."/>
            <person name="Toyoda A."/>
            <person name="Minakuchi Y."/>
            <person name="Abe K."/>
            <person name="Yokota A."/>
            <person name="Yabe S."/>
        </authorList>
    </citation>
    <scope>NUCLEOTIDE SEQUENCE [LARGE SCALE GENOMIC DNA]</scope>
    <source>
        <strain evidence="8">Uno3</strain>
    </source>
</reference>
<feature type="transmembrane region" description="Helical" evidence="6">
    <location>
        <begin position="88"/>
        <end position="111"/>
    </location>
</feature>
<dbReference type="InterPro" id="IPR043428">
    <property type="entry name" value="LivM-like"/>
</dbReference>
<feature type="transmembrane region" description="Helical" evidence="6">
    <location>
        <begin position="283"/>
        <end position="303"/>
    </location>
</feature>
<comment type="subcellular location">
    <subcellularLocation>
        <location evidence="1">Cell membrane</location>
        <topology evidence="1">Multi-pass membrane protein</topology>
    </subcellularLocation>
</comment>
<dbReference type="CDD" id="cd06581">
    <property type="entry name" value="TM_PBP1_LivM_like"/>
    <property type="match status" value="1"/>
</dbReference>
<evidence type="ECO:0000256" key="6">
    <source>
        <dbReference type="SAM" id="Phobius"/>
    </source>
</evidence>
<feature type="transmembrane region" description="Helical" evidence="6">
    <location>
        <begin position="162"/>
        <end position="180"/>
    </location>
</feature>
<feature type="transmembrane region" description="Helical" evidence="6">
    <location>
        <begin position="33"/>
        <end position="51"/>
    </location>
</feature>
<feature type="transmembrane region" description="Helical" evidence="6">
    <location>
        <begin position="7"/>
        <end position="27"/>
    </location>
</feature>
<dbReference type="AlphaFoldDB" id="A0A402A3S1"/>
<dbReference type="EMBL" id="BIFR01000001">
    <property type="protein sequence ID" value="GCE13797.1"/>
    <property type="molecule type" value="Genomic_DNA"/>
</dbReference>
<accession>A0A402A3S1</accession>
<dbReference type="RefSeq" id="WP_126581294.1">
    <property type="nucleotide sequence ID" value="NZ_BIFR01000001.1"/>
</dbReference>
<feature type="transmembrane region" description="Helical" evidence="6">
    <location>
        <begin position="118"/>
        <end position="142"/>
    </location>
</feature>
<name>A0A402A3S1_9CHLR</name>
<evidence type="ECO:0000256" key="4">
    <source>
        <dbReference type="ARBA" id="ARBA00022989"/>
    </source>
</evidence>
<organism evidence="7 8">
    <name type="scientific">Tengunoibacter tsumagoiensis</name>
    <dbReference type="NCBI Taxonomy" id="2014871"/>
    <lineage>
        <taxon>Bacteria</taxon>
        <taxon>Bacillati</taxon>
        <taxon>Chloroflexota</taxon>
        <taxon>Ktedonobacteria</taxon>
        <taxon>Ktedonobacterales</taxon>
        <taxon>Dictyobacteraceae</taxon>
        <taxon>Tengunoibacter</taxon>
    </lineage>
</organism>
<gene>
    <name evidence="7" type="ORF">KTT_36560</name>
</gene>
<keyword evidence="3 6" id="KW-0812">Transmembrane</keyword>
<feature type="transmembrane region" description="Helical" evidence="6">
    <location>
        <begin position="251"/>
        <end position="271"/>
    </location>
</feature>
<evidence type="ECO:0000313" key="7">
    <source>
        <dbReference type="EMBL" id="GCE13797.1"/>
    </source>
</evidence>
<evidence type="ECO:0000313" key="8">
    <source>
        <dbReference type="Proteomes" id="UP000287352"/>
    </source>
</evidence>
<dbReference type="GO" id="GO:0005886">
    <property type="term" value="C:plasma membrane"/>
    <property type="evidence" value="ECO:0007669"/>
    <property type="project" value="UniProtKB-SubCell"/>
</dbReference>
<feature type="transmembrane region" description="Helical" evidence="6">
    <location>
        <begin position="58"/>
        <end position="82"/>
    </location>
</feature>
<feature type="transmembrane region" description="Helical" evidence="6">
    <location>
        <begin position="208"/>
        <end position="231"/>
    </location>
</feature>
<keyword evidence="5 6" id="KW-0472">Membrane</keyword>